<evidence type="ECO:0000313" key="4">
    <source>
        <dbReference type="Proteomes" id="UP000263957"/>
    </source>
</evidence>
<evidence type="ECO:0000313" key="3">
    <source>
        <dbReference type="Proteomes" id="UP000259173"/>
    </source>
</evidence>
<organism evidence="2 4">
    <name type="scientific">Hyphomonas atlantica</name>
    <dbReference type="NCBI Taxonomy" id="1280948"/>
    <lineage>
        <taxon>Bacteria</taxon>
        <taxon>Pseudomonadati</taxon>
        <taxon>Pseudomonadota</taxon>
        <taxon>Alphaproteobacteria</taxon>
        <taxon>Hyphomonadales</taxon>
        <taxon>Hyphomonadaceae</taxon>
        <taxon>Hyphomonas</taxon>
    </lineage>
</organism>
<accession>A0A353YM53</accession>
<evidence type="ECO:0000313" key="1">
    <source>
        <dbReference type="EMBL" id="HAE95550.1"/>
    </source>
</evidence>
<proteinExistence type="predicted"/>
<name>A0A353YM53_9PROT</name>
<dbReference type="Proteomes" id="UP000263957">
    <property type="component" value="Unassembled WGS sequence"/>
</dbReference>
<evidence type="ECO:0000313" key="2">
    <source>
        <dbReference type="EMBL" id="HBQ49261.1"/>
    </source>
</evidence>
<sequence>MEPTPIMQDRSIHPNTRIMLEAWKRMRVDPVANEDRTPRANDHPDLIANIFMIEATDDGAWIFRTAGDGVSDLLGRSLPNHDFLNLWTGPDRAMIGGFLEAVRTDGAPGVIRGRGETLTGQRVEVEITTMPLEQAGMPNSATRFLGLYQTLGGVPKLKGRPIWRHRVAMLVPPDSQPAEPTLKLVANNYH</sequence>
<dbReference type="Proteomes" id="UP000259173">
    <property type="component" value="Unassembled WGS sequence"/>
</dbReference>
<gene>
    <name evidence="1" type="ORF">DCG65_13415</name>
    <name evidence="2" type="ORF">DD728_10320</name>
</gene>
<reference evidence="3 4" key="1">
    <citation type="journal article" date="2018" name="Nat. Biotechnol.">
        <title>A standardized bacterial taxonomy based on genome phylogeny substantially revises the tree of life.</title>
        <authorList>
            <person name="Parks D.H."/>
            <person name="Chuvochina M."/>
            <person name="Waite D.W."/>
            <person name="Rinke C."/>
            <person name="Skarshewski A."/>
            <person name="Chaumeil P.A."/>
            <person name="Hugenholtz P."/>
        </authorList>
    </citation>
    <scope>NUCLEOTIDE SEQUENCE [LARGE SCALE GENOMIC DNA]</scope>
    <source>
        <strain evidence="2">UBA10378</strain>
        <strain evidence="1">UBA8557</strain>
    </source>
</reference>
<dbReference type="Pfam" id="PF07310">
    <property type="entry name" value="PAS_5"/>
    <property type="match status" value="1"/>
</dbReference>
<dbReference type="AlphaFoldDB" id="A0A353YM53"/>
<protein>
    <submittedName>
        <fullName evidence="2">PAS domain-containing protein</fullName>
    </submittedName>
</protein>
<comment type="caution">
    <text evidence="2">The sequence shown here is derived from an EMBL/GenBank/DDBJ whole genome shotgun (WGS) entry which is preliminary data.</text>
</comment>
<dbReference type="InterPro" id="IPR009922">
    <property type="entry name" value="DUF1457"/>
</dbReference>
<dbReference type="EMBL" id="DOGS01000205">
    <property type="protein sequence ID" value="HBQ49261.1"/>
    <property type="molecule type" value="Genomic_DNA"/>
</dbReference>
<dbReference type="EMBL" id="DMBR01000404">
    <property type="protein sequence ID" value="HAE95550.1"/>
    <property type="molecule type" value="Genomic_DNA"/>
</dbReference>